<evidence type="ECO:0000256" key="2">
    <source>
        <dbReference type="ARBA" id="ARBA00022723"/>
    </source>
</evidence>
<keyword evidence="4" id="KW-0804">Transcription</keyword>
<evidence type="ECO:0000256" key="5">
    <source>
        <dbReference type="ARBA" id="ARBA00023242"/>
    </source>
</evidence>
<feature type="domain" description="Zn(2)-C6 fungal-type" evidence="6">
    <location>
        <begin position="25"/>
        <end position="55"/>
    </location>
</feature>
<dbReference type="PROSITE" id="PS50048">
    <property type="entry name" value="ZN2_CY6_FUNGAL_2"/>
    <property type="match status" value="1"/>
</dbReference>
<dbReference type="InterPro" id="IPR050815">
    <property type="entry name" value="TF_fung"/>
</dbReference>
<name>A0A6A6ZH07_9PLEO</name>
<dbReference type="PROSITE" id="PS00463">
    <property type="entry name" value="ZN2_CY6_FUNGAL_1"/>
    <property type="match status" value="1"/>
</dbReference>
<proteinExistence type="predicted"/>
<dbReference type="Gene3D" id="4.10.240.10">
    <property type="entry name" value="Zn(2)-C6 fungal-type DNA-binding domain"/>
    <property type="match status" value="1"/>
</dbReference>
<keyword evidence="2" id="KW-0479">Metal-binding</keyword>
<dbReference type="SMART" id="SM00066">
    <property type="entry name" value="GAL4"/>
    <property type="match status" value="1"/>
</dbReference>
<dbReference type="InterPro" id="IPR036864">
    <property type="entry name" value="Zn2-C6_fun-type_DNA-bd_sf"/>
</dbReference>
<evidence type="ECO:0000259" key="6">
    <source>
        <dbReference type="PROSITE" id="PS50048"/>
    </source>
</evidence>
<accession>A0A6A6ZH07</accession>
<gene>
    <name evidence="7" type="ORF">CC86DRAFT_471309</name>
</gene>
<reference evidence="7" key="1">
    <citation type="journal article" date="2020" name="Stud. Mycol.">
        <title>101 Dothideomycetes genomes: a test case for predicting lifestyles and emergence of pathogens.</title>
        <authorList>
            <person name="Haridas S."/>
            <person name="Albert R."/>
            <person name="Binder M."/>
            <person name="Bloem J."/>
            <person name="Labutti K."/>
            <person name="Salamov A."/>
            <person name="Andreopoulos B."/>
            <person name="Baker S."/>
            <person name="Barry K."/>
            <person name="Bills G."/>
            <person name="Bluhm B."/>
            <person name="Cannon C."/>
            <person name="Castanera R."/>
            <person name="Culley D."/>
            <person name="Daum C."/>
            <person name="Ezra D."/>
            <person name="Gonzalez J."/>
            <person name="Henrissat B."/>
            <person name="Kuo A."/>
            <person name="Liang C."/>
            <person name="Lipzen A."/>
            <person name="Lutzoni F."/>
            <person name="Magnuson J."/>
            <person name="Mondo S."/>
            <person name="Nolan M."/>
            <person name="Ohm R."/>
            <person name="Pangilinan J."/>
            <person name="Park H.-J."/>
            <person name="Ramirez L."/>
            <person name="Alfaro M."/>
            <person name="Sun H."/>
            <person name="Tritt A."/>
            <person name="Yoshinaga Y."/>
            <person name="Zwiers L.-H."/>
            <person name="Turgeon B."/>
            <person name="Goodwin S."/>
            <person name="Spatafora J."/>
            <person name="Crous P."/>
            <person name="Grigoriev I."/>
        </authorList>
    </citation>
    <scope>NUCLEOTIDE SEQUENCE</scope>
    <source>
        <strain evidence="7">CBS 113818</strain>
    </source>
</reference>
<dbReference type="PANTHER" id="PTHR47338">
    <property type="entry name" value="ZN(II)2CYS6 TRANSCRIPTION FACTOR (EUROFUNG)-RELATED"/>
    <property type="match status" value="1"/>
</dbReference>
<sequence length="725" mass="81250">MFQMAHRNSGEQYSSYLTTKRARQACENCRRKKSKCSGEQPECSFCVRLRQKCVYARHHRVRSDRDRDRNEHMREPVAEALTTTDALVNSDRLREIEGKLEQLAAAIGSTRPASSHAPSAQTLASSEPTASYSSWPSVVPPSPNSLLGGSAPALSKFSQQITLPDAVVEDGVTLYFENYCNQPCPIASYYKTSAMAIDGIPIIVLAPMLALSLRSSRHSFFNTESRKRNQLNRLSQLSWGLLAKAYGDFDLDDAYFEGLCLLALVDSGEGHYERARAQVSFGLRITQSRGMLSAKRFNSLDAAATSRRQEIVWTLFMLDRMLLGGHTRDPSVLSTSFELPMFSDGPSKPDLVSRAAGLDALDMMFGPEASQPSPSVIQLNIEILSIWESVLADITKPPTDTDTPIWRHDSGRAAVLTKLMDFETRCQRGHHGYMSVGSPTRVLEESQLHDYFLAWIFYQLVHCVIHCCLNHPFIIYVKTIRIKHQIPVTFLQKSYEYSMIHANWVFRLLNEMDDANLVIHDPFIGHMVAIAASIHLEHTLSQHHTVASSAKQKFDKCLNFVTRAAQEWPSMLVAASLLEKLQSRLVHRSNMNYVEDEYDGAAPSSSPRQVSLGDEDMQLMWMLFDLPSKSTRMHELSAESEYTSNMEDVPFCDQTGSAEQDPTTRFLSRMDDPNLANIAGGTLSGLGSPEASYRDWSLFGRSWADNIPGDLAANDPMMVGSIYQW</sequence>
<keyword evidence="3" id="KW-0805">Transcription regulation</keyword>
<evidence type="ECO:0000256" key="3">
    <source>
        <dbReference type="ARBA" id="ARBA00023015"/>
    </source>
</evidence>
<dbReference type="GO" id="GO:0008270">
    <property type="term" value="F:zinc ion binding"/>
    <property type="evidence" value="ECO:0007669"/>
    <property type="project" value="InterPro"/>
</dbReference>
<evidence type="ECO:0000313" key="7">
    <source>
        <dbReference type="EMBL" id="KAF2820158.1"/>
    </source>
</evidence>
<dbReference type="AlphaFoldDB" id="A0A6A6ZH07"/>
<dbReference type="OrthoDB" id="424974at2759"/>
<protein>
    <recommendedName>
        <fullName evidence="6">Zn(2)-C6 fungal-type domain-containing protein</fullName>
    </recommendedName>
</protein>
<dbReference type="Pfam" id="PF00172">
    <property type="entry name" value="Zn_clus"/>
    <property type="match status" value="1"/>
</dbReference>
<dbReference type="GO" id="GO:0005634">
    <property type="term" value="C:nucleus"/>
    <property type="evidence" value="ECO:0007669"/>
    <property type="project" value="UniProtKB-SubCell"/>
</dbReference>
<dbReference type="SUPFAM" id="SSF57701">
    <property type="entry name" value="Zn2/Cys6 DNA-binding domain"/>
    <property type="match status" value="1"/>
</dbReference>
<dbReference type="EMBL" id="MU006241">
    <property type="protein sequence ID" value="KAF2820158.1"/>
    <property type="molecule type" value="Genomic_DNA"/>
</dbReference>
<organism evidence="7 8">
    <name type="scientific">Ophiobolus disseminans</name>
    <dbReference type="NCBI Taxonomy" id="1469910"/>
    <lineage>
        <taxon>Eukaryota</taxon>
        <taxon>Fungi</taxon>
        <taxon>Dikarya</taxon>
        <taxon>Ascomycota</taxon>
        <taxon>Pezizomycotina</taxon>
        <taxon>Dothideomycetes</taxon>
        <taxon>Pleosporomycetidae</taxon>
        <taxon>Pleosporales</taxon>
        <taxon>Pleosporineae</taxon>
        <taxon>Phaeosphaeriaceae</taxon>
        <taxon>Ophiobolus</taxon>
    </lineage>
</organism>
<keyword evidence="8" id="KW-1185">Reference proteome</keyword>
<dbReference type="Proteomes" id="UP000799424">
    <property type="component" value="Unassembled WGS sequence"/>
</dbReference>
<dbReference type="GO" id="GO:0000981">
    <property type="term" value="F:DNA-binding transcription factor activity, RNA polymerase II-specific"/>
    <property type="evidence" value="ECO:0007669"/>
    <property type="project" value="InterPro"/>
</dbReference>
<dbReference type="InterPro" id="IPR001138">
    <property type="entry name" value="Zn2Cys6_DnaBD"/>
</dbReference>
<evidence type="ECO:0000256" key="1">
    <source>
        <dbReference type="ARBA" id="ARBA00004123"/>
    </source>
</evidence>
<comment type="subcellular location">
    <subcellularLocation>
        <location evidence="1">Nucleus</location>
    </subcellularLocation>
</comment>
<dbReference type="PANTHER" id="PTHR47338:SF9">
    <property type="entry name" value="ZN(II)2CYS6 TRANSCRIPTION FACTOR (EUROFUNG)"/>
    <property type="match status" value="1"/>
</dbReference>
<evidence type="ECO:0000256" key="4">
    <source>
        <dbReference type="ARBA" id="ARBA00023163"/>
    </source>
</evidence>
<keyword evidence="5" id="KW-0539">Nucleus</keyword>
<dbReference type="CDD" id="cd12148">
    <property type="entry name" value="fungal_TF_MHR"/>
    <property type="match status" value="1"/>
</dbReference>
<dbReference type="CDD" id="cd00067">
    <property type="entry name" value="GAL4"/>
    <property type="match status" value="1"/>
</dbReference>
<evidence type="ECO:0000313" key="8">
    <source>
        <dbReference type="Proteomes" id="UP000799424"/>
    </source>
</evidence>